<proteinExistence type="predicted"/>
<evidence type="ECO:0000313" key="3">
    <source>
        <dbReference type="Proteomes" id="UP001516400"/>
    </source>
</evidence>
<sequence length="1610" mass="181559">MNKKAVGTEEESIESSKKCETVSKREEEGKPTISLHPDTGKEEVYYHPGQYQDLINLVNYNLPQLWQSEIQWYALKSKESRLKEFERSQEVENEDKKKSTGIVIESRPEKNLVVVIPQTKEETLEITYTPEAQNESVVEAIVDEPICTNEYLEEKENPNIVKVEANDSKPIIEEINIQETAEGDNIELKEEPHGSFFMSNLNPNAAEFVPGSRSEKLIESFQKDENFEEKVIPKWSEANTEFSYEDQSTQAWVDQILEETETLPSEIITQFQKNLEDNIVRSFSEEGKTKNEQPVIVEDYSQIVEEVAPNYEIRDLEPTIIGELNGSKKKKKEKAKKPQPKHSEETTEFSKHIEITTDVHTNDELSTIEKSEEFSDEQVSSVKLQNEEENDELKNNETYQSPQHDNSIMEEVESKDQITGKIEKMIEESACIDEEKPEKIKKTKKNKKRKDLDKSVEKSDANVKIAGEKRQTLVENNHLTNSSWANIVKSKKTGSNIEITSSFISGERIQECEKPESKSETLSEKREEISKISATPSEALIINEQSEKPSSEESTKTKKNKKKKSKTRNSQNETPKHDESQSNRENRSCSPAKSKISMSEEIADSKNDNRELAVEICQNIPTKVNVWESLKQSDKTYAEVVAKNLQEVSSKPHLTPEDNSSASPHRVETESIVQITVTESENLEPIVQTDSEGFIEVRRSRSRSNSTASRKNQKDKSKSPSKSDMGKRKPRKRTKDETGSTGSTQSIKHYKGCSSPTYSTNSSCYGDSRPVSAISDDLSSSKIEESFVSPNEQTQQQETNNLKKKSRNKKKLNAENDSNDQSPISPPTEGEIKSESSEPLAPFEEHEPFGDGTRSPTLPEIHFEKSENSQLNILLGSQKSSIISTEIRLEPELMRTMSFNKQSTDDMKAITGSDVITEIVEGICEKVSQISPTVDSILQDPKLSFSSREDIETTELRQLLQEALQTVGDSSTERAINNKVDIGDVSIEEPKDCISDTENEHICIEEKTQQVTDTPSPAGAKLIDSQQEEQKSLETEEKIHEDSDQEGLSERSVRSKSSGIEVSMTYSLESSPKTEESAVRQAGDTLNITENTSLQVDSLRTDGNLEDLIPNSIDEIENNELDMNSSFETNRHTQNVDCDLVHPSDSDFQLPEDQMAEIGDLSEVPTESLIQLHDFLSQIDQDESYENQQESLIPSEVGGKESLLINADTEQTMSKDSLDSKSAETVSYNEIKDVSSNEDVVKPLSLSDSGYEIVKNKPLKKNDTLFDTTKIVSNTRDSGRSVGKTKQFLDEEIAHIKSEEYYSASEKSTSNSTIDSEIQDLGKLSKADIISVPADLDQEGNIEAAKEETIECLGEDRIEVEEGTKEILDLDNYTDALDTLDDQEHKSMVAVKSSVKAETNTEDEKCDFIQMNTVVITEQMIADTKRNNNLKLTEMEPLPECSTRDKSSSVEETKTIITEFSGDNETKVEALITTEEQPVKPILLEISAEELDDDVIEKPQEDDQRPKEKKGICAKILNSLSGKNKDKSSPVEEKTRSPRKRISRNQRKLRSRKKLKMIPKTPKMTKLNHPLTISINRFWTTKSIILRAKEHIQLLKTIHKSALSLRIYSA</sequence>
<feature type="region of interest" description="Disordered" evidence="1">
    <location>
        <begin position="645"/>
        <end position="859"/>
    </location>
</feature>
<feature type="compositionally biased region" description="Basic and acidic residues" evidence="1">
    <location>
        <begin position="341"/>
        <end position="373"/>
    </location>
</feature>
<protein>
    <submittedName>
        <fullName evidence="2">Uncharacterized protein</fullName>
    </submittedName>
</protein>
<feature type="compositionally biased region" description="Basic and acidic residues" evidence="1">
    <location>
        <begin position="545"/>
        <end position="556"/>
    </location>
</feature>
<feature type="compositionally biased region" description="Basic residues" evidence="1">
    <location>
        <begin position="327"/>
        <end position="340"/>
    </location>
</feature>
<dbReference type="Proteomes" id="UP001516400">
    <property type="component" value="Unassembled WGS sequence"/>
</dbReference>
<feature type="region of interest" description="Disordered" evidence="1">
    <location>
        <begin position="506"/>
        <end position="609"/>
    </location>
</feature>
<feature type="compositionally biased region" description="Basic residues" evidence="1">
    <location>
        <begin position="802"/>
        <end position="811"/>
    </location>
</feature>
<accession>A0ABD2MPH4</accession>
<feature type="compositionally biased region" description="Basic and acidic residues" evidence="1">
    <location>
        <begin position="14"/>
        <end position="30"/>
    </location>
</feature>
<name>A0ABD2MPH4_9CUCU</name>
<evidence type="ECO:0000256" key="1">
    <source>
        <dbReference type="SAM" id="MobiDB-lite"/>
    </source>
</evidence>
<comment type="caution">
    <text evidence="2">The sequence shown here is derived from an EMBL/GenBank/DDBJ whole genome shotgun (WGS) entry which is preliminary data.</text>
</comment>
<organism evidence="2 3">
    <name type="scientific">Cryptolaemus montrouzieri</name>
    <dbReference type="NCBI Taxonomy" id="559131"/>
    <lineage>
        <taxon>Eukaryota</taxon>
        <taxon>Metazoa</taxon>
        <taxon>Ecdysozoa</taxon>
        <taxon>Arthropoda</taxon>
        <taxon>Hexapoda</taxon>
        <taxon>Insecta</taxon>
        <taxon>Pterygota</taxon>
        <taxon>Neoptera</taxon>
        <taxon>Endopterygota</taxon>
        <taxon>Coleoptera</taxon>
        <taxon>Polyphaga</taxon>
        <taxon>Cucujiformia</taxon>
        <taxon>Coccinelloidea</taxon>
        <taxon>Coccinellidae</taxon>
        <taxon>Scymninae</taxon>
        <taxon>Scymnini</taxon>
        <taxon>Cryptolaemus</taxon>
    </lineage>
</organism>
<feature type="compositionally biased region" description="Basic and acidic residues" evidence="1">
    <location>
        <begin position="574"/>
        <end position="587"/>
    </location>
</feature>
<reference evidence="2 3" key="1">
    <citation type="journal article" date="2021" name="BMC Biol.">
        <title>Horizontally acquired antibacterial genes associated with adaptive radiation of ladybird beetles.</title>
        <authorList>
            <person name="Li H.S."/>
            <person name="Tang X.F."/>
            <person name="Huang Y.H."/>
            <person name="Xu Z.Y."/>
            <person name="Chen M.L."/>
            <person name="Du X.Y."/>
            <person name="Qiu B.Y."/>
            <person name="Chen P.T."/>
            <person name="Zhang W."/>
            <person name="Slipinski A."/>
            <person name="Escalona H.E."/>
            <person name="Waterhouse R.M."/>
            <person name="Zwick A."/>
            <person name="Pang H."/>
        </authorList>
    </citation>
    <scope>NUCLEOTIDE SEQUENCE [LARGE SCALE GENOMIC DNA]</scope>
    <source>
        <strain evidence="2">SYSU2018</strain>
    </source>
</reference>
<feature type="compositionally biased region" description="Basic and acidic residues" evidence="1">
    <location>
        <begin position="1028"/>
        <end position="1053"/>
    </location>
</feature>
<feature type="region of interest" description="Disordered" evidence="1">
    <location>
        <begin position="1491"/>
        <end position="1553"/>
    </location>
</feature>
<feature type="compositionally biased region" description="Polar residues" evidence="1">
    <location>
        <begin position="754"/>
        <end position="765"/>
    </location>
</feature>
<feature type="compositionally biased region" description="Basic and acidic residues" evidence="1">
    <location>
        <begin position="412"/>
        <end position="440"/>
    </location>
</feature>
<keyword evidence="3" id="KW-1185">Reference proteome</keyword>
<dbReference type="EMBL" id="JABFTP020000021">
    <property type="protein sequence ID" value="KAL3268197.1"/>
    <property type="molecule type" value="Genomic_DNA"/>
</dbReference>
<feature type="compositionally biased region" description="Basic and acidic residues" evidence="1">
    <location>
        <begin position="508"/>
        <end position="530"/>
    </location>
</feature>
<gene>
    <name evidence="2" type="ORF">HHI36_007322</name>
</gene>
<dbReference type="Pfam" id="PF07145">
    <property type="entry name" value="PAM2"/>
    <property type="match status" value="1"/>
</dbReference>
<feature type="region of interest" description="Disordered" evidence="1">
    <location>
        <begin position="1025"/>
        <end position="1058"/>
    </location>
</feature>
<feature type="compositionally biased region" description="Basic and acidic residues" evidence="1">
    <location>
        <begin position="1496"/>
        <end position="1511"/>
    </location>
</feature>
<feature type="compositionally biased region" description="Basic and acidic residues" evidence="1">
    <location>
        <begin position="1523"/>
        <end position="1536"/>
    </location>
</feature>
<evidence type="ECO:0000313" key="2">
    <source>
        <dbReference type="EMBL" id="KAL3268197.1"/>
    </source>
</evidence>
<dbReference type="InterPro" id="IPR009818">
    <property type="entry name" value="PAM2_motif"/>
</dbReference>
<feature type="compositionally biased region" description="Basic residues" evidence="1">
    <location>
        <begin position="1537"/>
        <end position="1553"/>
    </location>
</feature>
<feature type="region of interest" description="Disordered" evidence="1">
    <location>
        <begin position="309"/>
        <end position="458"/>
    </location>
</feature>
<feature type="compositionally biased region" description="Polar residues" evidence="1">
    <location>
        <begin position="671"/>
        <end position="680"/>
    </location>
</feature>
<feature type="compositionally biased region" description="Basic residues" evidence="1">
    <location>
        <begin position="557"/>
        <end position="567"/>
    </location>
</feature>
<feature type="compositionally biased region" description="Low complexity" evidence="1">
    <location>
        <begin position="791"/>
        <end position="800"/>
    </location>
</feature>
<feature type="region of interest" description="Disordered" evidence="1">
    <location>
        <begin position="1"/>
        <end position="41"/>
    </location>
</feature>